<sequence length="318" mass="35907">MYLFDMSLCLFDGEGGGAAAPAAQGETQASTGTTRQGKTGALSDVKYGKQPESEAQTEEQPDAGAEEKVKDVETTSDALEAKKKAFRELINGEYKDLYTQETQRMIDRRFKEARENEKRMKSYQPVLDTLMERYGIDDGDAARLLEAVDNDHAYWSEAAEEAGMSEEQYKEFRRLKRENAELLRSQQEQQQNEFFRAQGEKWYKEAEAMKGNPLYQGFDLMQELQNPEFLSLLKAGTPVEHAYRVLHFDELMGSAVQAAAASTEKKVADSVRAKGNRPNENGTNSNSAFVTKTDPSKLTRADFEEIERRVARGERISF</sequence>
<feature type="region of interest" description="Disordered" evidence="2">
    <location>
        <begin position="15"/>
        <end position="76"/>
    </location>
</feature>
<feature type="compositionally biased region" description="Basic and acidic residues" evidence="2">
    <location>
        <begin position="65"/>
        <end position="76"/>
    </location>
</feature>
<reference evidence="3" key="1">
    <citation type="journal article" date="2021" name="Proc. Natl. Acad. Sci. U.S.A.">
        <title>A Catalog of Tens of Thousands of Viruses from Human Metagenomes Reveals Hidden Associations with Chronic Diseases.</title>
        <authorList>
            <person name="Tisza M.J."/>
            <person name="Buck C.B."/>
        </authorList>
    </citation>
    <scope>NUCLEOTIDE SEQUENCE</scope>
    <source>
        <strain evidence="3">Ct5O42</strain>
    </source>
</reference>
<evidence type="ECO:0000313" key="3">
    <source>
        <dbReference type="EMBL" id="DAD55341.1"/>
    </source>
</evidence>
<accession>A0A8D9PDI9</accession>
<feature type="coiled-coil region" evidence="1">
    <location>
        <begin position="165"/>
        <end position="193"/>
    </location>
</feature>
<feature type="region of interest" description="Disordered" evidence="2">
    <location>
        <begin position="270"/>
        <end position="296"/>
    </location>
</feature>
<organism evidence="3">
    <name type="scientific">Podoviridae sp. ct5O42</name>
    <dbReference type="NCBI Taxonomy" id="2826084"/>
    <lineage>
        <taxon>Viruses</taxon>
        <taxon>Duplodnaviria</taxon>
        <taxon>Heunggongvirae</taxon>
        <taxon>Uroviricota</taxon>
        <taxon>Caudoviricetes</taxon>
    </lineage>
</organism>
<name>A0A8D9PDI9_9CAUD</name>
<keyword evidence="1" id="KW-0175">Coiled coil</keyword>
<protein>
    <submittedName>
        <fullName evidence="3">Uncharacterized protein</fullName>
    </submittedName>
</protein>
<feature type="compositionally biased region" description="Polar residues" evidence="2">
    <location>
        <begin position="278"/>
        <end position="290"/>
    </location>
</feature>
<proteinExistence type="predicted"/>
<feature type="compositionally biased region" description="Low complexity" evidence="2">
    <location>
        <begin position="19"/>
        <end position="29"/>
    </location>
</feature>
<dbReference type="EMBL" id="BK014723">
    <property type="protein sequence ID" value="DAD55341.1"/>
    <property type="molecule type" value="Genomic_DNA"/>
</dbReference>
<evidence type="ECO:0000256" key="1">
    <source>
        <dbReference type="SAM" id="Coils"/>
    </source>
</evidence>
<evidence type="ECO:0000256" key="2">
    <source>
        <dbReference type="SAM" id="MobiDB-lite"/>
    </source>
</evidence>